<proteinExistence type="predicted"/>
<comment type="caution">
    <text evidence="2">The sequence shown here is derived from an EMBL/GenBank/DDBJ whole genome shotgun (WGS) entry which is preliminary data.</text>
</comment>
<reference evidence="2 3" key="1">
    <citation type="submission" date="2016-08" db="EMBL/GenBank/DDBJ databases">
        <title>Draft genome of the agarase producing Sphingomonas sp. MCT13.</title>
        <authorList>
            <person name="D'Andrea M.M."/>
            <person name="Rossolini G.M."/>
            <person name="Thaller M.C."/>
        </authorList>
    </citation>
    <scope>NUCLEOTIDE SEQUENCE [LARGE SCALE GENOMIC DNA]</scope>
    <source>
        <strain evidence="2 3">MCT13</strain>
    </source>
</reference>
<dbReference type="Proteomes" id="UP000094487">
    <property type="component" value="Unassembled WGS sequence"/>
</dbReference>
<evidence type="ECO:0000313" key="2">
    <source>
        <dbReference type="EMBL" id="ODP36817.1"/>
    </source>
</evidence>
<keyword evidence="3" id="KW-1185">Reference proteome</keyword>
<organism evidence="2 3">
    <name type="scientific">Sphingomonas turrisvirgatae</name>
    <dbReference type="NCBI Taxonomy" id="1888892"/>
    <lineage>
        <taxon>Bacteria</taxon>
        <taxon>Pseudomonadati</taxon>
        <taxon>Pseudomonadota</taxon>
        <taxon>Alphaproteobacteria</taxon>
        <taxon>Sphingomonadales</taxon>
        <taxon>Sphingomonadaceae</taxon>
        <taxon>Sphingomonas</taxon>
    </lineage>
</organism>
<dbReference type="EMBL" id="MDDS01000046">
    <property type="protein sequence ID" value="ODP36817.1"/>
    <property type="molecule type" value="Genomic_DNA"/>
</dbReference>
<feature type="region of interest" description="Disordered" evidence="1">
    <location>
        <begin position="63"/>
        <end position="87"/>
    </location>
</feature>
<sequence length="87" mass="10134">MKNRVIGQYEPHGHEIWIFGLDLDFSYAANGNTEKVHGRPRLQAIYRLFKSYLVRRPLGIARLEKPQSESDRSDHEQAHDQAHLQPV</sequence>
<accession>A0A1E3LSV0</accession>
<protein>
    <submittedName>
        <fullName evidence="2">Uncharacterized protein</fullName>
    </submittedName>
</protein>
<gene>
    <name evidence="2" type="ORF">BFL28_03645</name>
</gene>
<dbReference type="AlphaFoldDB" id="A0A1E3LSV0"/>
<name>A0A1E3LSV0_9SPHN</name>
<evidence type="ECO:0000256" key="1">
    <source>
        <dbReference type="SAM" id="MobiDB-lite"/>
    </source>
</evidence>
<evidence type="ECO:0000313" key="3">
    <source>
        <dbReference type="Proteomes" id="UP000094487"/>
    </source>
</evidence>